<dbReference type="EMBL" id="KZ293694">
    <property type="protein sequence ID" value="PBK85019.1"/>
    <property type="molecule type" value="Genomic_DNA"/>
</dbReference>
<feature type="region of interest" description="Disordered" evidence="1">
    <location>
        <begin position="75"/>
        <end position="94"/>
    </location>
</feature>
<sequence length="94" mass="10172">MTVANGDRASQSFHFFQRTTMAVHRFGVLLEHGAVSPTPSGSVVITDVDGKNLGAPTNITLPILPYRRTLGWHTGTSTLITKPGRSQSNPRADR</sequence>
<evidence type="ECO:0000256" key="1">
    <source>
        <dbReference type="SAM" id="MobiDB-lite"/>
    </source>
</evidence>
<protein>
    <submittedName>
        <fullName evidence="2">Uncharacterized protein</fullName>
    </submittedName>
</protein>
<reference evidence="3" key="1">
    <citation type="journal article" date="2017" name="Nat. Ecol. Evol.">
        <title>Genome expansion and lineage-specific genetic innovations in the forest pathogenic fungi Armillaria.</title>
        <authorList>
            <person name="Sipos G."/>
            <person name="Prasanna A.N."/>
            <person name="Walter M.C."/>
            <person name="O'Connor E."/>
            <person name="Balint B."/>
            <person name="Krizsan K."/>
            <person name="Kiss B."/>
            <person name="Hess J."/>
            <person name="Varga T."/>
            <person name="Slot J."/>
            <person name="Riley R."/>
            <person name="Boka B."/>
            <person name="Rigling D."/>
            <person name="Barry K."/>
            <person name="Lee J."/>
            <person name="Mihaltcheva S."/>
            <person name="LaButti K."/>
            <person name="Lipzen A."/>
            <person name="Waldron R."/>
            <person name="Moloney N.M."/>
            <person name="Sperisen C."/>
            <person name="Kredics L."/>
            <person name="Vagvoelgyi C."/>
            <person name="Patrignani A."/>
            <person name="Fitzpatrick D."/>
            <person name="Nagy I."/>
            <person name="Doyle S."/>
            <person name="Anderson J.B."/>
            <person name="Grigoriev I.V."/>
            <person name="Gueldener U."/>
            <person name="Muensterkoetter M."/>
            <person name="Nagy L.G."/>
        </authorList>
    </citation>
    <scope>NUCLEOTIDE SEQUENCE [LARGE SCALE GENOMIC DNA]</scope>
    <source>
        <strain evidence="3">Ar21-2</strain>
    </source>
</reference>
<accession>A0A2H3CPL2</accession>
<evidence type="ECO:0000313" key="3">
    <source>
        <dbReference type="Proteomes" id="UP000217790"/>
    </source>
</evidence>
<dbReference type="InParanoid" id="A0A2H3CPL2"/>
<name>A0A2H3CPL2_ARMGA</name>
<organism evidence="2 3">
    <name type="scientific">Armillaria gallica</name>
    <name type="common">Bulbous honey fungus</name>
    <name type="synonym">Armillaria bulbosa</name>
    <dbReference type="NCBI Taxonomy" id="47427"/>
    <lineage>
        <taxon>Eukaryota</taxon>
        <taxon>Fungi</taxon>
        <taxon>Dikarya</taxon>
        <taxon>Basidiomycota</taxon>
        <taxon>Agaricomycotina</taxon>
        <taxon>Agaricomycetes</taxon>
        <taxon>Agaricomycetidae</taxon>
        <taxon>Agaricales</taxon>
        <taxon>Marasmiineae</taxon>
        <taxon>Physalacriaceae</taxon>
        <taxon>Armillaria</taxon>
    </lineage>
</organism>
<proteinExistence type="predicted"/>
<dbReference type="AlphaFoldDB" id="A0A2H3CPL2"/>
<evidence type="ECO:0000313" key="2">
    <source>
        <dbReference type="EMBL" id="PBK85019.1"/>
    </source>
</evidence>
<keyword evidence="3" id="KW-1185">Reference proteome</keyword>
<gene>
    <name evidence="2" type="ORF">ARMGADRAFT_594679</name>
</gene>
<dbReference type="Proteomes" id="UP000217790">
    <property type="component" value="Unassembled WGS sequence"/>
</dbReference>